<dbReference type="STRING" id="1121416.SAMN02745220_02075"/>
<sequence>MNAFFYSLHEALCRNDCKYFTCPQRCLSALRNIELLKDMVVLHGSMYSLLPINFRPQSGDLMILFAANWHELEQMIAMQDIFDSFRVVLILGGDEYLSDSRYHQLRPRFTSSMDMNFIELESVVNKMMLVSPDANTQQR</sequence>
<dbReference type="EMBL" id="FRFE01000008">
    <property type="protein sequence ID" value="SHO47967.1"/>
    <property type="molecule type" value="Genomic_DNA"/>
</dbReference>
<dbReference type="Proteomes" id="UP000184603">
    <property type="component" value="Unassembled WGS sequence"/>
</dbReference>
<dbReference type="OrthoDB" id="5432564at2"/>
<organism evidence="1 2">
    <name type="scientific">Desulfopila aestuarii DSM 18488</name>
    <dbReference type="NCBI Taxonomy" id="1121416"/>
    <lineage>
        <taxon>Bacteria</taxon>
        <taxon>Pseudomonadati</taxon>
        <taxon>Thermodesulfobacteriota</taxon>
        <taxon>Desulfobulbia</taxon>
        <taxon>Desulfobulbales</taxon>
        <taxon>Desulfocapsaceae</taxon>
        <taxon>Desulfopila</taxon>
    </lineage>
</organism>
<proteinExistence type="predicted"/>
<dbReference type="RefSeq" id="WP_143170685.1">
    <property type="nucleotide sequence ID" value="NZ_FRFE01000008.1"/>
</dbReference>
<evidence type="ECO:0000313" key="1">
    <source>
        <dbReference type="EMBL" id="SHO47967.1"/>
    </source>
</evidence>
<dbReference type="AlphaFoldDB" id="A0A1M7Y6B1"/>
<protein>
    <submittedName>
        <fullName evidence="1">Uncharacterized protein</fullName>
    </submittedName>
</protein>
<reference evidence="1 2" key="1">
    <citation type="submission" date="2016-12" db="EMBL/GenBank/DDBJ databases">
        <authorList>
            <person name="Song W.-J."/>
            <person name="Kurnit D.M."/>
        </authorList>
    </citation>
    <scope>NUCLEOTIDE SEQUENCE [LARGE SCALE GENOMIC DNA]</scope>
    <source>
        <strain evidence="1 2">DSM 18488</strain>
    </source>
</reference>
<keyword evidence="2" id="KW-1185">Reference proteome</keyword>
<name>A0A1M7Y6B1_9BACT</name>
<gene>
    <name evidence="1" type="ORF">SAMN02745220_02075</name>
</gene>
<evidence type="ECO:0000313" key="2">
    <source>
        <dbReference type="Proteomes" id="UP000184603"/>
    </source>
</evidence>
<accession>A0A1M7Y6B1</accession>